<gene>
    <name evidence="7" type="ORF">S7S_08475</name>
</gene>
<comment type="function">
    <text evidence="1">Involved in DNA recombination.</text>
</comment>
<evidence type="ECO:0000256" key="6">
    <source>
        <dbReference type="SAM" id="MobiDB-lite"/>
    </source>
</evidence>
<dbReference type="Gene3D" id="1.10.287.1490">
    <property type="match status" value="1"/>
</dbReference>
<evidence type="ECO:0000256" key="3">
    <source>
        <dbReference type="ARBA" id="ARBA00023054"/>
    </source>
</evidence>
<dbReference type="AlphaFoldDB" id="A0A0B4XIL6"/>
<dbReference type="OrthoDB" id="9765111at2"/>
<keyword evidence="4" id="KW-0233">DNA recombination</keyword>
<evidence type="ECO:0000313" key="7">
    <source>
        <dbReference type="EMBL" id="AJD48109.1"/>
    </source>
</evidence>
<dbReference type="Pfam" id="PF02646">
    <property type="entry name" value="RmuC"/>
    <property type="match status" value="1"/>
</dbReference>
<comment type="similarity">
    <text evidence="2">Belongs to the RmuC family.</text>
</comment>
<protein>
    <submittedName>
        <fullName evidence="7">RmuC domain-containing protein</fullName>
    </submittedName>
</protein>
<evidence type="ECO:0000313" key="8">
    <source>
        <dbReference type="Proteomes" id="UP000006764"/>
    </source>
</evidence>
<dbReference type="RefSeq" id="WP_008736025.1">
    <property type="nucleotide sequence ID" value="NZ_CP004387.1"/>
</dbReference>
<keyword evidence="8" id="KW-1185">Reference proteome</keyword>
<feature type="coiled-coil region" evidence="5">
    <location>
        <begin position="28"/>
        <end position="125"/>
    </location>
</feature>
<keyword evidence="3 5" id="KW-0175">Coiled coil</keyword>
<feature type="region of interest" description="Disordered" evidence="6">
    <location>
        <begin position="424"/>
        <end position="447"/>
    </location>
</feature>
<dbReference type="InterPro" id="IPR003798">
    <property type="entry name" value="DNA_recombination_RmuC"/>
</dbReference>
<evidence type="ECO:0000256" key="2">
    <source>
        <dbReference type="ARBA" id="ARBA00009840"/>
    </source>
</evidence>
<dbReference type="EMBL" id="CP004387">
    <property type="protein sequence ID" value="AJD48109.1"/>
    <property type="molecule type" value="Genomic_DNA"/>
</dbReference>
<dbReference type="Proteomes" id="UP000006764">
    <property type="component" value="Chromosome"/>
</dbReference>
<evidence type="ECO:0000256" key="4">
    <source>
        <dbReference type="ARBA" id="ARBA00023172"/>
    </source>
</evidence>
<dbReference type="STRING" id="391936.S7S_08475"/>
<proteinExistence type="inferred from homology"/>
<dbReference type="HOGENOM" id="CLU_024057_0_1_6"/>
<organism evidence="7 8">
    <name type="scientific">Isoalcanivorax pacificus W11-5</name>
    <dbReference type="NCBI Taxonomy" id="391936"/>
    <lineage>
        <taxon>Bacteria</taxon>
        <taxon>Pseudomonadati</taxon>
        <taxon>Pseudomonadota</taxon>
        <taxon>Gammaproteobacteria</taxon>
        <taxon>Oceanospirillales</taxon>
        <taxon>Alcanivoracaceae</taxon>
        <taxon>Isoalcanivorax</taxon>
    </lineage>
</organism>
<accession>A0A0B4XIL6</accession>
<dbReference type="PANTHER" id="PTHR30563:SF0">
    <property type="entry name" value="DNA RECOMBINATION PROTEIN RMUC"/>
    <property type="match status" value="1"/>
</dbReference>
<dbReference type="PANTHER" id="PTHR30563">
    <property type="entry name" value="DNA RECOMBINATION PROTEIN RMUC"/>
    <property type="match status" value="1"/>
</dbReference>
<evidence type="ECO:0000256" key="1">
    <source>
        <dbReference type="ARBA" id="ARBA00003416"/>
    </source>
</evidence>
<feature type="compositionally biased region" description="Acidic residues" evidence="6">
    <location>
        <begin position="437"/>
        <end position="447"/>
    </location>
</feature>
<name>A0A0B4XIL6_9GAMM</name>
<evidence type="ECO:0000256" key="5">
    <source>
        <dbReference type="SAM" id="Coils"/>
    </source>
</evidence>
<reference evidence="7 8" key="1">
    <citation type="journal article" date="2012" name="J. Bacteriol.">
        <title>Genome sequence of an alkane-degrading bacterium, Alcanivorax pacificus type strain W11-5, isolated from deep sea sediment.</title>
        <authorList>
            <person name="Lai Q."/>
            <person name="Shao Z."/>
        </authorList>
    </citation>
    <scope>NUCLEOTIDE SEQUENCE [LARGE SCALE GENOMIC DNA]</scope>
    <source>
        <strain evidence="7 8">W11-5</strain>
    </source>
</reference>
<dbReference type="KEGG" id="apac:S7S_08475"/>
<dbReference type="GO" id="GO:0006310">
    <property type="term" value="P:DNA recombination"/>
    <property type="evidence" value="ECO:0007669"/>
    <property type="project" value="UniProtKB-KW"/>
</dbReference>
<sequence length="447" mass="50998">MTDSTLLIGALAALLGLLLGVALMFWRSRGATSQVQSLQQALAAAQAQQQAGEQRVAEQATQTSAAQQALQQAQGRVAELQAQLARLEERQQSQQEKIAWVEQSREQLRQEFEQLSARIFETRSQQLQEQNRTGLDDLLKPFREQIADFRRRVDMIHGEDARQQATLTEQIRGLHALHQQMHEDARNLTNALKGQTKTQGNWGEMILERILEESGLVRGREYDTQVSLTGDEGERRQPDVIVHLPDDKDVIIDSKVSLLAYERFCSEENDDVRRLALDEHIQSLRNHIRGLNRKNYEGLSGVRTLDFVLLFIPIEAAFLIAMEHEPTLYNDAYNRNIVLVSPTTLLVTLRTINNIWRYEYQNRNAITIADRAGRICDQISLLEESLREVGDRISKAHDAWETSYKRLSDGRGNLLRQAHQLRDLGAKARRTLPAPQDNDEDDEPETD</sequence>